<evidence type="ECO:0000313" key="6">
    <source>
        <dbReference type="EMBL" id="KAJ5489765.1"/>
    </source>
</evidence>
<gene>
    <name evidence="6" type="ORF">N7539_004655</name>
</gene>
<dbReference type="Pfam" id="PF04828">
    <property type="entry name" value="GFA"/>
    <property type="match status" value="1"/>
</dbReference>
<dbReference type="AlphaFoldDB" id="A0A9W9XE89"/>
<dbReference type="PANTHER" id="PTHR33337:SF40">
    <property type="entry name" value="CENP-V_GFA DOMAIN-CONTAINING PROTEIN-RELATED"/>
    <property type="match status" value="1"/>
</dbReference>
<keyword evidence="3" id="KW-0862">Zinc</keyword>
<dbReference type="RefSeq" id="XP_056791798.1">
    <property type="nucleotide sequence ID" value="XM_056934257.1"/>
</dbReference>
<keyword evidence="4" id="KW-0456">Lyase</keyword>
<evidence type="ECO:0000313" key="7">
    <source>
        <dbReference type="Proteomes" id="UP001148312"/>
    </source>
</evidence>
<dbReference type="PANTHER" id="PTHR33337">
    <property type="entry name" value="GFA DOMAIN-CONTAINING PROTEIN"/>
    <property type="match status" value="1"/>
</dbReference>
<dbReference type="PROSITE" id="PS51891">
    <property type="entry name" value="CENP_V_GFA"/>
    <property type="match status" value="1"/>
</dbReference>
<dbReference type="InterPro" id="IPR011057">
    <property type="entry name" value="Mss4-like_sf"/>
</dbReference>
<accession>A0A9W9XE89</accession>
<dbReference type="GO" id="GO:0016846">
    <property type="term" value="F:carbon-sulfur lyase activity"/>
    <property type="evidence" value="ECO:0007669"/>
    <property type="project" value="InterPro"/>
</dbReference>
<comment type="similarity">
    <text evidence="1">Belongs to the Gfa family.</text>
</comment>
<evidence type="ECO:0000256" key="3">
    <source>
        <dbReference type="ARBA" id="ARBA00022833"/>
    </source>
</evidence>
<dbReference type="InterPro" id="IPR006913">
    <property type="entry name" value="CENP-V/GFA"/>
</dbReference>
<protein>
    <recommendedName>
        <fullName evidence="5">CENP-V/GFA domain-containing protein</fullName>
    </recommendedName>
</protein>
<name>A0A9W9XE89_9EURO</name>
<evidence type="ECO:0000259" key="5">
    <source>
        <dbReference type="PROSITE" id="PS51891"/>
    </source>
</evidence>
<proteinExistence type="inferred from homology"/>
<dbReference type="SUPFAM" id="SSF51316">
    <property type="entry name" value="Mss4-like"/>
    <property type="match status" value="1"/>
</dbReference>
<dbReference type="Proteomes" id="UP001148312">
    <property type="component" value="Unassembled WGS sequence"/>
</dbReference>
<evidence type="ECO:0000256" key="2">
    <source>
        <dbReference type="ARBA" id="ARBA00022723"/>
    </source>
</evidence>
<dbReference type="GO" id="GO:0046872">
    <property type="term" value="F:metal ion binding"/>
    <property type="evidence" value="ECO:0007669"/>
    <property type="project" value="UniProtKB-KW"/>
</dbReference>
<reference evidence="6" key="1">
    <citation type="submission" date="2022-12" db="EMBL/GenBank/DDBJ databases">
        <authorList>
            <person name="Petersen C."/>
        </authorList>
    </citation>
    <scope>NUCLEOTIDE SEQUENCE</scope>
    <source>
        <strain evidence="6">IBT 30728</strain>
    </source>
</reference>
<dbReference type="GeneID" id="81624506"/>
<dbReference type="Gene3D" id="3.90.1590.10">
    <property type="entry name" value="glutathione-dependent formaldehyde- activating enzyme (gfa)"/>
    <property type="match status" value="1"/>
</dbReference>
<dbReference type="EMBL" id="JAPWDQ010000004">
    <property type="protein sequence ID" value="KAJ5489765.1"/>
    <property type="molecule type" value="Genomic_DNA"/>
</dbReference>
<keyword evidence="2" id="KW-0479">Metal-binding</keyword>
<keyword evidence="7" id="KW-1185">Reference proteome</keyword>
<comment type="caution">
    <text evidence="6">The sequence shown here is derived from an EMBL/GenBank/DDBJ whole genome shotgun (WGS) entry which is preliminary data.</text>
</comment>
<organism evidence="6 7">
    <name type="scientific">Penicillium diatomitis</name>
    <dbReference type="NCBI Taxonomy" id="2819901"/>
    <lineage>
        <taxon>Eukaryota</taxon>
        <taxon>Fungi</taxon>
        <taxon>Dikarya</taxon>
        <taxon>Ascomycota</taxon>
        <taxon>Pezizomycotina</taxon>
        <taxon>Eurotiomycetes</taxon>
        <taxon>Eurotiomycetidae</taxon>
        <taxon>Eurotiales</taxon>
        <taxon>Aspergillaceae</taxon>
        <taxon>Penicillium</taxon>
    </lineage>
</organism>
<feature type="domain" description="CENP-V/GFA" evidence="5">
    <location>
        <begin position="4"/>
        <end position="115"/>
    </location>
</feature>
<evidence type="ECO:0000256" key="1">
    <source>
        <dbReference type="ARBA" id="ARBA00005495"/>
    </source>
</evidence>
<sequence length="143" mass="15990">MPTLTGSCYCRKIEYELRLNSIDDARTTLCHCQNCKKAFGTNYGLTAKVSKDAFHLTKGQPKEHAADNGSGVSIYRHFCDICGSFILEFGENAKQQFRYICVGSLDDPEALPPKGEFFCKSRASWMPEIPGESQCWMLGAVFN</sequence>
<reference evidence="6" key="2">
    <citation type="journal article" date="2023" name="IMA Fungus">
        <title>Comparative genomic study of the Penicillium genus elucidates a diverse pangenome and 15 lateral gene transfer events.</title>
        <authorList>
            <person name="Petersen C."/>
            <person name="Sorensen T."/>
            <person name="Nielsen M.R."/>
            <person name="Sondergaard T.E."/>
            <person name="Sorensen J.L."/>
            <person name="Fitzpatrick D.A."/>
            <person name="Frisvad J.C."/>
            <person name="Nielsen K.L."/>
        </authorList>
    </citation>
    <scope>NUCLEOTIDE SEQUENCE</scope>
    <source>
        <strain evidence="6">IBT 30728</strain>
    </source>
</reference>
<evidence type="ECO:0000256" key="4">
    <source>
        <dbReference type="ARBA" id="ARBA00023239"/>
    </source>
</evidence>